<dbReference type="PANTHER" id="PTHR42715:SF3">
    <property type="entry name" value="BETA-GLUCOSIDASE B-RELATED"/>
    <property type="match status" value="1"/>
</dbReference>
<dbReference type="Gene3D" id="3.20.20.300">
    <property type="entry name" value="Glycoside hydrolase, family 3, N-terminal domain"/>
    <property type="match status" value="1"/>
</dbReference>
<comment type="similarity">
    <text evidence="3">Belongs to the glycosyl hydrolase 3 family.</text>
</comment>
<dbReference type="KEGG" id="psco:LY89DRAFT_768573"/>
<dbReference type="InterPro" id="IPR026891">
    <property type="entry name" value="Fn3-like"/>
</dbReference>
<dbReference type="PANTHER" id="PTHR42715">
    <property type="entry name" value="BETA-GLUCOSIDASE"/>
    <property type="match status" value="1"/>
</dbReference>
<dbReference type="Gene3D" id="2.60.40.10">
    <property type="entry name" value="Immunoglobulins"/>
    <property type="match status" value="1"/>
</dbReference>
<dbReference type="SUPFAM" id="SSF52279">
    <property type="entry name" value="Beta-D-glucan exohydrolase, C-terminal domain"/>
    <property type="match status" value="1"/>
</dbReference>
<comment type="catalytic activity">
    <reaction evidence="1">
        <text>Hydrolysis of terminal, non-reducing beta-D-glucosyl residues with release of beta-D-glucose.</text>
        <dbReference type="EC" id="3.2.1.21"/>
    </reaction>
</comment>
<dbReference type="SUPFAM" id="SSF51445">
    <property type="entry name" value="(Trans)glycosidases"/>
    <property type="match status" value="1"/>
</dbReference>
<evidence type="ECO:0000259" key="10">
    <source>
        <dbReference type="SMART" id="SM01217"/>
    </source>
</evidence>
<organism evidence="11 12">
    <name type="scientific">Mollisia scopiformis</name>
    <name type="common">Conifer needle endophyte fungus</name>
    <name type="synonym">Phialocephala scopiformis</name>
    <dbReference type="NCBI Taxonomy" id="149040"/>
    <lineage>
        <taxon>Eukaryota</taxon>
        <taxon>Fungi</taxon>
        <taxon>Dikarya</taxon>
        <taxon>Ascomycota</taxon>
        <taxon>Pezizomycotina</taxon>
        <taxon>Leotiomycetes</taxon>
        <taxon>Helotiales</taxon>
        <taxon>Mollisiaceae</taxon>
        <taxon>Mollisia</taxon>
    </lineage>
</organism>
<keyword evidence="12" id="KW-1185">Reference proteome</keyword>
<dbReference type="GO" id="GO:0009251">
    <property type="term" value="P:glucan catabolic process"/>
    <property type="evidence" value="ECO:0007669"/>
    <property type="project" value="TreeGrafter"/>
</dbReference>
<gene>
    <name evidence="11" type="ORF">LY89DRAFT_768573</name>
</gene>
<evidence type="ECO:0000256" key="7">
    <source>
        <dbReference type="ARBA" id="ARBA00023277"/>
    </source>
</evidence>
<dbReference type="Pfam" id="PF01915">
    <property type="entry name" value="Glyco_hydro_3_C"/>
    <property type="match status" value="1"/>
</dbReference>
<dbReference type="RefSeq" id="XP_018076551.1">
    <property type="nucleotide sequence ID" value="XM_018221793.1"/>
</dbReference>
<keyword evidence="6" id="KW-0325">Glycoprotein</keyword>
<evidence type="ECO:0000256" key="3">
    <source>
        <dbReference type="ARBA" id="ARBA00005336"/>
    </source>
</evidence>
<dbReference type="EMBL" id="KQ947407">
    <property type="protein sequence ID" value="KUJ22196.1"/>
    <property type="molecule type" value="Genomic_DNA"/>
</dbReference>
<protein>
    <recommendedName>
        <fullName evidence="4">beta-glucosidase</fullName>
        <ecNumber evidence="4">3.2.1.21</ecNumber>
    </recommendedName>
</protein>
<dbReference type="InterPro" id="IPR013783">
    <property type="entry name" value="Ig-like_fold"/>
</dbReference>
<reference evidence="11 12" key="1">
    <citation type="submission" date="2015-10" db="EMBL/GenBank/DDBJ databases">
        <title>Full genome of DAOMC 229536 Phialocephala scopiformis, a fungal endophyte of spruce producing the potent anti-insectan compound rugulosin.</title>
        <authorList>
            <consortium name="DOE Joint Genome Institute"/>
            <person name="Walker A.K."/>
            <person name="Frasz S.L."/>
            <person name="Seifert K.A."/>
            <person name="Miller J.D."/>
            <person name="Mondo S.J."/>
            <person name="Labutti K."/>
            <person name="Lipzen A."/>
            <person name="Dockter R."/>
            <person name="Kennedy M."/>
            <person name="Grigoriev I.V."/>
            <person name="Spatafora J.W."/>
        </authorList>
    </citation>
    <scope>NUCLEOTIDE SEQUENCE [LARGE SCALE GENOMIC DNA]</scope>
    <source>
        <strain evidence="11 12">CBS 120377</strain>
    </source>
</reference>
<dbReference type="AlphaFoldDB" id="A0A194XPV9"/>
<dbReference type="InterPro" id="IPR036881">
    <property type="entry name" value="Glyco_hydro_3_C_sf"/>
</dbReference>
<dbReference type="InterPro" id="IPR050288">
    <property type="entry name" value="Cellulose_deg_GH3"/>
</dbReference>
<dbReference type="OrthoDB" id="2123594at2759"/>
<comment type="pathway">
    <text evidence="2">Glycan metabolism; cellulose degradation.</text>
</comment>
<keyword evidence="7" id="KW-0119">Carbohydrate metabolism</keyword>
<dbReference type="InParanoid" id="A0A194XPV9"/>
<dbReference type="GeneID" id="28831519"/>
<dbReference type="Pfam" id="PF00933">
    <property type="entry name" value="Glyco_hydro_3"/>
    <property type="match status" value="1"/>
</dbReference>
<evidence type="ECO:0000256" key="5">
    <source>
        <dbReference type="ARBA" id="ARBA00022801"/>
    </source>
</evidence>
<feature type="domain" description="Fibronectin type III-like" evidence="10">
    <location>
        <begin position="675"/>
        <end position="741"/>
    </location>
</feature>
<evidence type="ECO:0000256" key="2">
    <source>
        <dbReference type="ARBA" id="ARBA00004987"/>
    </source>
</evidence>
<dbReference type="InterPro" id="IPR036962">
    <property type="entry name" value="Glyco_hydro_3_N_sf"/>
</dbReference>
<evidence type="ECO:0000256" key="8">
    <source>
        <dbReference type="ARBA" id="ARBA00023295"/>
    </source>
</evidence>
<dbReference type="GO" id="GO:0008422">
    <property type="term" value="F:beta-glucosidase activity"/>
    <property type="evidence" value="ECO:0007669"/>
    <property type="project" value="UniProtKB-EC"/>
</dbReference>
<accession>A0A194XPV9</accession>
<dbReference type="Gene3D" id="3.40.50.1700">
    <property type="entry name" value="Glycoside hydrolase family 3 C-terminal domain"/>
    <property type="match status" value="1"/>
</dbReference>
<dbReference type="InterPro" id="IPR017853">
    <property type="entry name" value="GH"/>
</dbReference>
<evidence type="ECO:0000256" key="4">
    <source>
        <dbReference type="ARBA" id="ARBA00012744"/>
    </source>
</evidence>
<evidence type="ECO:0000313" key="11">
    <source>
        <dbReference type="EMBL" id="KUJ22196.1"/>
    </source>
</evidence>
<name>A0A194XPV9_MOLSC</name>
<dbReference type="InterPro" id="IPR001764">
    <property type="entry name" value="Glyco_hydro_3_N"/>
</dbReference>
<dbReference type="SMART" id="SM01217">
    <property type="entry name" value="Fn3_like"/>
    <property type="match status" value="1"/>
</dbReference>
<proteinExistence type="inferred from homology"/>
<evidence type="ECO:0000256" key="1">
    <source>
        <dbReference type="ARBA" id="ARBA00000448"/>
    </source>
</evidence>
<evidence type="ECO:0000313" key="12">
    <source>
        <dbReference type="Proteomes" id="UP000070700"/>
    </source>
</evidence>
<dbReference type="Proteomes" id="UP000070700">
    <property type="component" value="Unassembled WGS sequence"/>
</dbReference>
<keyword evidence="5" id="KW-0378">Hydrolase</keyword>
<evidence type="ECO:0000256" key="6">
    <source>
        <dbReference type="ARBA" id="ARBA00023180"/>
    </source>
</evidence>
<keyword evidence="9" id="KW-0624">Polysaccharide degradation</keyword>
<keyword evidence="8" id="KW-0326">Glycosidase</keyword>
<evidence type="ECO:0000256" key="9">
    <source>
        <dbReference type="ARBA" id="ARBA00023326"/>
    </source>
</evidence>
<sequence>MLDIIHRRTRHFSRVLNRQQNDDDHHHRVHSEQRFASEKLGKLYNTYTFEDAVQALRKGESLSLATQRLLSELSNEEQLSLLDGDVPFYAGLREILCDRYNRVPFVMGSIPRLKIPGIRFTDGPRGVVMGASTAFPVSMARGATWDIELERRVGRAIGLEAKAQGSNYFAGVCVNVPRHPAWGRIQETYGEDPVLLGEFGLALTQGVQEHVMACVKHFALNSMENARFRVDVTVDEDVLHEVYLPHFRRIIEGGVASVMSSYNSVNGEWAGQSQALFSQTFSEENIEAPFRQQREMHLVAALESLSGELDWSIVNMACSRILQKELEFAANDSGSQADLSAVFCDRHRMLAREAAGRSMVLLKNESLPIDSAASRPLLPLDAKQFSTVAMVGRLANVPNTGDKGSSQVFAPNVGTPFDGIKEAFPDARIFLEDSDSAERAAELASEVDLVLCVVGYDATDEGEYVVPSLQSDPCLLNLFPPANTPEEKATLAILKGHSNGDKLDSGLEVGAGGDRRSLRLRPQDVELISAVTAANPNTVVSVIAAGAVIMEEWIDKVPALVMSWYAGSEGGDGLADVLFGKVDASGRLPFSIPKDESHLPYFDMEATNIRYDRWHGQNLLDRNGHKARFPLGFGLSYTNFSTSELRIGSLGCGNNSDTLLIHVKVSNEGARRGRHVIQVYGLVDMPDFPSRVLLGFHPMDLDAGVSKNIMMDVSVRPLQRWVGGTFVLPGKEVTIEVASFAGDSKAVRESTFLRRARL</sequence>
<dbReference type="EC" id="3.2.1.21" evidence="4"/>
<dbReference type="InterPro" id="IPR002772">
    <property type="entry name" value="Glyco_hydro_3_C"/>
</dbReference>
<dbReference type="PRINTS" id="PR00133">
    <property type="entry name" value="GLHYDRLASE3"/>
</dbReference>